<dbReference type="Pfam" id="PF08279">
    <property type="entry name" value="HTH_11"/>
    <property type="match status" value="1"/>
</dbReference>
<evidence type="ECO:0000313" key="2">
    <source>
        <dbReference type="EMBL" id="KKS86076.1"/>
    </source>
</evidence>
<gene>
    <name evidence="2" type="ORF">UV61_C0013G0011</name>
</gene>
<comment type="caution">
    <text evidence="2">The sequence shown here is derived from an EMBL/GenBank/DDBJ whole genome shotgun (WGS) entry which is preliminary data.</text>
</comment>
<accession>A0A0G1ESM4</accession>
<evidence type="ECO:0000259" key="1">
    <source>
        <dbReference type="Pfam" id="PF08279"/>
    </source>
</evidence>
<dbReference type="STRING" id="1618446.UV61_C0013G0011"/>
<dbReference type="InterPro" id="IPR013196">
    <property type="entry name" value="HTH_11"/>
</dbReference>
<dbReference type="EMBL" id="LCFD01000013">
    <property type="protein sequence ID" value="KKS86076.1"/>
    <property type="molecule type" value="Genomic_DNA"/>
</dbReference>
<organism evidence="2 3">
    <name type="scientific">Candidatus Gottesmanbacteria bacterium GW2011_GWB1_43_11</name>
    <dbReference type="NCBI Taxonomy" id="1618446"/>
    <lineage>
        <taxon>Bacteria</taxon>
        <taxon>Candidatus Gottesmaniibacteriota</taxon>
    </lineage>
</organism>
<reference evidence="2 3" key="1">
    <citation type="journal article" date="2015" name="Nature">
        <title>rRNA introns, odd ribosomes, and small enigmatic genomes across a large radiation of phyla.</title>
        <authorList>
            <person name="Brown C.T."/>
            <person name="Hug L.A."/>
            <person name="Thomas B.C."/>
            <person name="Sharon I."/>
            <person name="Castelle C.J."/>
            <person name="Singh A."/>
            <person name="Wilkins M.J."/>
            <person name="Williams K.H."/>
            <person name="Banfield J.F."/>
        </authorList>
    </citation>
    <scope>NUCLEOTIDE SEQUENCE [LARGE SCALE GENOMIC DNA]</scope>
</reference>
<proteinExistence type="predicted"/>
<evidence type="ECO:0000313" key="3">
    <source>
        <dbReference type="Proteomes" id="UP000034050"/>
    </source>
</evidence>
<sequence length="197" mass="22121">MKKIETVWCQLLFESLEKQETHFQQQKLAANLNISTSTVHHGLKDLRRMGAVRVGGDGGSVIDAEKILLHWANHRALASDVIKQLSLNGSVLEIEGLLPTGSILGAYSAVRLWYGEPPADYTSVYVYHPQPEQIIRRFANHPPGDTTLTILKLPATIPLRAETTTLAHTFVDLWNLTDWMAKDFVRRVREEIDGILS</sequence>
<dbReference type="InterPro" id="IPR036390">
    <property type="entry name" value="WH_DNA-bd_sf"/>
</dbReference>
<feature type="domain" description="Helix-turn-helix type 11" evidence="1">
    <location>
        <begin position="14"/>
        <end position="53"/>
    </location>
</feature>
<protein>
    <recommendedName>
        <fullName evidence="1">Helix-turn-helix type 11 domain-containing protein</fullName>
    </recommendedName>
</protein>
<dbReference type="SUPFAM" id="SSF46785">
    <property type="entry name" value="Winged helix' DNA-binding domain"/>
    <property type="match status" value="1"/>
</dbReference>
<dbReference type="Proteomes" id="UP000034050">
    <property type="component" value="Unassembled WGS sequence"/>
</dbReference>
<dbReference type="AlphaFoldDB" id="A0A0G1ESM4"/>
<name>A0A0G1ESM4_9BACT</name>